<dbReference type="EMBL" id="BMAT01009635">
    <property type="protein sequence ID" value="GFS10623.1"/>
    <property type="molecule type" value="Genomic_DNA"/>
</dbReference>
<proteinExistence type="predicted"/>
<feature type="region of interest" description="Disordered" evidence="1">
    <location>
        <begin position="141"/>
        <end position="161"/>
    </location>
</feature>
<accession>A0AAV4IJD9</accession>
<dbReference type="PANTHER" id="PTHR46060">
    <property type="entry name" value="MARINER MOS1 TRANSPOSASE-LIKE PROTEIN"/>
    <property type="match status" value="1"/>
</dbReference>
<dbReference type="GO" id="GO:0003676">
    <property type="term" value="F:nucleic acid binding"/>
    <property type="evidence" value="ECO:0007669"/>
    <property type="project" value="InterPro"/>
</dbReference>
<dbReference type="InterPro" id="IPR052709">
    <property type="entry name" value="Transposase-MT_Hybrid"/>
</dbReference>
<dbReference type="InterPro" id="IPR036397">
    <property type="entry name" value="RNaseH_sf"/>
</dbReference>
<keyword evidence="3" id="KW-1185">Reference proteome</keyword>
<evidence type="ECO:0000313" key="3">
    <source>
        <dbReference type="Proteomes" id="UP000762676"/>
    </source>
</evidence>
<dbReference type="Gene3D" id="3.30.420.10">
    <property type="entry name" value="Ribonuclease H-like superfamily/Ribonuclease H"/>
    <property type="match status" value="1"/>
</dbReference>
<sequence>MHHIVSIVLGYRKVAARWAPRQLTVEMKTQRKGVCTQLLGRYNVEREAFLQRILTGDESWVHHYNPEYKAQPMEYRHKTSANPRKFKVFASARNAFFAVFWDMERVVQMEFLEQSQTVNSGRDNPTLRALKLRLRHVRHDRDSILQNGNARPHTSRQTQDALPFRQLEITTLPYPAYSLDLAPPPPTIICFSN</sequence>
<protein>
    <submittedName>
        <fullName evidence="2">Histone-lysine N-methyltransferase SETMAR</fullName>
    </submittedName>
</protein>
<dbReference type="Proteomes" id="UP000762676">
    <property type="component" value="Unassembled WGS sequence"/>
</dbReference>
<reference evidence="2 3" key="1">
    <citation type="journal article" date="2021" name="Elife">
        <title>Chloroplast acquisition without the gene transfer in kleptoplastic sea slugs, Plakobranchus ocellatus.</title>
        <authorList>
            <person name="Maeda T."/>
            <person name="Takahashi S."/>
            <person name="Yoshida T."/>
            <person name="Shimamura S."/>
            <person name="Takaki Y."/>
            <person name="Nagai Y."/>
            <person name="Toyoda A."/>
            <person name="Suzuki Y."/>
            <person name="Arimoto A."/>
            <person name="Ishii H."/>
            <person name="Satoh N."/>
            <person name="Nishiyama T."/>
            <person name="Hasebe M."/>
            <person name="Maruyama T."/>
            <person name="Minagawa J."/>
            <person name="Obokata J."/>
            <person name="Shigenobu S."/>
        </authorList>
    </citation>
    <scope>NUCLEOTIDE SEQUENCE [LARGE SCALE GENOMIC DNA]</scope>
</reference>
<organism evidence="2 3">
    <name type="scientific">Elysia marginata</name>
    <dbReference type="NCBI Taxonomy" id="1093978"/>
    <lineage>
        <taxon>Eukaryota</taxon>
        <taxon>Metazoa</taxon>
        <taxon>Spiralia</taxon>
        <taxon>Lophotrochozoa</taxon>
        <taxon>Mollusca</taxon>
        <taxon>Gastropoda</taxon>
        <taxon>Heterobranchia</taxon>
        <taxon>Euthyneura</taxon>
        <taxon>Panpulmonata</taxon>
        <taxon>Sacoglossa</taxon>
        <taxon>Placobranchoidea</taxon>
        <taxon>Plakobranchidae</taxon>
        <taxon>Elysia</taxon>
    </lineage>
</organism>
<evidence type="ECO:0000313" key="2">
    <source>
        <dbReference type="EMBL" id="GFS10623.1"/>
    </source>
</evidence>
<evidence type="ECO:0000256" key="1">
    <source>
        <dbReference type="SAM" id="MobiDB-lite"/>
    </source>
</evidence>
<dbReference type="PANTHER" id="PTHR46060:SF1">
    <property type="entry name" value="MARINER MOS1 TRANSPOSASE-LIKE PROTEIN"/>
    <property type="match status" value="1"/>
</dbReference>
<name>A0AAV4IJD9_9GAST</name>
<gene>
    <name evidence="2" type="ORF">ElyMa_004813900</name>
</gene>
<dbReference type="AlphaFoldDB" id="A0AAV4IJD9"/>
<comment type="caution">
    <text evidence="2">The sequence shown here is derived from an EMBL/GenBank/DDBJ whole genome shotgun (WGS) entry which is preliminary data.</text>
</comment>